<dbReference type="InterPro" id="IPR006016">
    <property type="entry name" value="UspA"/>
</dbReference>
<organism evidence="2 3">
    <name type="scientific">Nocardia thailandica</name>
    <dbReference type="NCBI Taxonomy" id="257275"/>
    <lineage>
        <taxon>Bacteria</taxon>
        <taxon>Bacillati</taxon>
        <taxon>Actinomycetota</taxon>
        <taxon>Actinomycetes</taxon>
        <taxon>Mycobacteriales</taxon>
        <taxon>Nocardiaceae</taxon>
        <taxon>Nocardia</taxon>
    </lineage>
</organism>
<protein>
    <submittedName>
        <fullName evidence="2">Universal stress protein</fullName>
    </submittedName>
</protein>
<dbReference type="RefSeq" id="WP_387702336.1">
    <property type="nucleotide sequence ID" value="NZ_JBIAMX010000017.1"/>
</dbReference>
<feature type="domain" description="UspA" evidence="1">
    <location>
        <begin position="18"/>
        <end position="65"/>
    </location>
</feature>
<reference evidence="2 3" key="1">
    <citation type="submission" date="2024-10" db="EMBL/GenBank/DDBJ databases">
        <title>The Natural Products Discovery Center: Release of the First 8490 Sequenced Strains for Exploring Actinobacteria Biosynthetic Diversity.</title>
        <authorList>
            <person name="Kalkreuter E."/>
            <person name="Kautsar S.A."/>
            <person name="Yang D."/>
            <person name="Bader C.D."/>
            <person name="Teijaro C.N."/>
            <person name="Fluegel L."/>
            <person name="Davis C.M."/>
            <person name="Simpson J.R."/>
            <person name="Lauterbach L."/>
            <person name="Steele A.D."/>
            <person name="Gui C."/>
            <person name="Meng S."/>
            <person name="Li G."/>
            <person name="Viehrig K."/>
            <person name="Ye F."/>
            <person name="Su P."/>
            <person name="Kiefer A.F."/>
            <person name="Nichols A."/>
            <person name="Cepeda A.J."/>
            <person name="Yan W."/>
            <person name="Fan B."/>
            <person name="Jiang Y."/>
            <person name="Adhikari A."/>
            <person name="Zheng C.-J."/>
            <person name="Schuster L."/>
            <person name="Cowan T.M."/>
            <person name="Smanski M.J."/>
            <person name="Chevrette M.G."/>
            <person name="De Carvalho L.P.S."/>
            <person name="Shen B."/>
        </authorList>
    </citation>
    <scope>NUCLEOTIDE SEQUENCE [LARGE SCALE GENOMIC DNA]</scope>
    <source>
        <strain evidence="2 3">NPDC004045</strain>
    </source>
</reference>
<dbReference type="Pfam" id="PF00582">
    <property type="entry name" value="Usp"/>
    <property type="match status" value="2"/>
</dbReference>
<feature type="domain" description="UspA" evidence="1">
    <location>
        <begin position="140"/>
        <end position="234"/>
    </location>
</feature>
<name>A0ABW6PU48_9NOCA</name>
<gene>
    <name evidence="2" type="ORF">ACFYTF_23940</name>
</gene>
<dbReference type="SUPFAM" id="SSF52402">
    <property type="entry name" value="Adenine nucleotide alpha hydrolases-like"/>
    <property type="match status" value="2"/>
</dbReference>
<evidence type="ECO:0000313" key="2">
    <source>
        <dbReference type="EMBL" id="MFF0545894.1"/>
    </source>
</evidence>
<dbReference type="Proteomes" id="UP001601444">
    <property type="component" value="Unassembled WGS sequence"/>
</dbReference>
<evidence type="ECO:0000259" key="1">
    <source>
        <dbReference type="Pfam" id="PF00582"/>
    </source>
</evidence>
<proteinExistence type="predicted"/>
<evidence type="ECO:0000313" key="3">
    <source>
        <dbReference type="Proteomes" id="UP001601444"/>
    </source>
</evidence>
<accession>A0ABW6PU48</accession>
<dbReference type="EMBL" id="JBIAMX010000017">
    <property type="protein sequence ID" value="MFF0545894.1"/>
    <property type="molecule type" value="Genomic_DNA"/>
</dbReference>
<comment type="caution">
    <text evidence="2">The sequence shown here is derived from an EMBL/GenBank/DDBJ whole genome shotgun (WGS) entry which is preliminary data.</text>
</comment>
<dbReference type="Gene3D" id="3.40.50.12370">
    <property type="match status" value="1"/>
</dbReference>
<keyword evidence="3" id="KW-1185">Reference proteome</keyword>
<sequence>MSGRVCEVEMPSRAECSVVVAVDGSPAAPAAARWAARAAAARGAELLVADAAEDATLLAAAVDTARAEAGPALRVTLLGPDPDPAHRRRTRRARLLVVGAPARPAAAPGGPAHPALAAARRCGSVLVVVPEGGHTGGGPVVVGIGAGTHTSAALDFAVQEAARRGAELVAVHAGDPDTHHSDDHERAHRLLSDALIGYGEKYPAVAITRIVAQDEPARLLLRTALGAALIVLGAGPAAPGPLHRDVLAAAATPVALATHP</sequence>